<organism evidence="2 3">
    <name type="scientific">Thalictrum thalictroides</name>
    <name type="common">Rue-anemone</name>
    <name type="synonym">Anemone thalictroides</name>
    <dbReference type="NCBI Taxonomy" id="46969"/>
    <lineage>
        <taxon>Eukaryota</taxon>
        <taxon>Viridiplantae</taxon>
        <taxon>Streptophyta</taxon>
        <taxon>Embryophyta</taxon>
        <taxon>Tracheophyta</taxon>
        <taxon>Spermatophyta</taxon>
        <taxon>Magnoliopsida</taxon>
        <taxon>Ranunculales</taxon>
        <taxon>Ranunculaceae</taxon>
        <taxon>Thalictroideae</taxon>
        <taxon>Thalictrum</taxon>
    </lineage>
</organism>
<gene>
    <name evidence="2" type="ORF">FRX31_032479</name>
</gene>
<dbReference type="EMBL" id="JABWDY010040703">
    <property type="protein sequence ID" value="KAF5177934.1"/>
    <property type="molecule type" value="Genomic_DNA"/>
</dbReference>
<feature type="signal peptide" evidence="1">
    <location>
        <begin position="1"/>
        <end position="20"/>
    </location>
</feature>
<dbReference type="Pfam" id="PF06232">
    <property type="entry name" value="ATS3"/>
    <property type="match status" value="1"/>
</dbReference>
<dbReference type="AlphaFoldDB" id="A0A7J6UZ34"/>
<dbReference type="CDD" id="cd00113">
    <property type="entry name" value="PLAT"/>
    <property type="match status" value="1"/>
</dbReference>
<name>A0A7J6UZ34_THATH</name>
<reference evidence="2 3" key="1">
    <citation type="submission" date="2020-06" db="EMBL/GenBank/DDBJ databases">
        <title>Transcriptomic and genomic resources for Thalictrum thalictroides and T. hernandezii: Facilitating candidate gene discovery in an emerging model plant lineage.</title>
        <authorList>
            <person name="Arias T."/>
            <person name="Riano-Pachon D.M."/>
            <person name="Di Stilio V.S."/>
        </authorList>
    </citation>
    <scope>NUCLEOTIDE SEQUENCE [LARGE SCALE GENOMIC DNA]</scope>
    <source>
        <strain evidence="3">cv. WT478/WT964</strain>
        <tissue evidence="2">Leaves</tissue>
    </source>
</reference>
<accession>A0A7J6UZ34</accession>
<protein>
    <submittedName>
        <fullName evidence="2">Embryo-specific protein ats3</fullName>
    </submittedName>
</protein>
<dbReference type="PANTHER" id="PTHR31718:SF31">
    <property type="entry name" value="OS01G0172800 PROTEIN"/>
    <property type="match status" value="1"/>
</dbReference>
<sequence>MLKIASSLFLFTLFIISIQADESILSLPHKLNSLKIQNTDENLRSTCSYTVSIRTSCSSVRYTRDKISLAFGDSYGYQVYVRRLDDPSSGAFESCSTDTYQISGPCMSRICYLYLVSVGSDGWKPESITVYGHYTQAVTFYYNTFLPNGVWYGFNYCNTGSSISKPWGGLCAIACTSVLCYICNMGLNL</sequence>
<keyword evidence="3" id="KW-1185">Reference proteome</keyword>
<evidence type="ECO:0000313" key="2">
    <source>
        <dbReference type="EMBL" id="KAF5177934.1"/>
    </source>
</evidence>
<dbReference type="Gene3D" id="2.60.60.20">
    <property type="entry name" value="PLAT/LH2 domain"/>
    <property type="match status" value="1"/>
</dbReference>
<evidence type="ECO:0000256" key="1">
    <source>
        <dbReference type="SAM" id="SignalP"/>
    </source>
</evidence>
<proteinExistence type="predicted"/>
<dbReference type="Proteomes" id="UP000554482">
    <property type="component" value="Unassembled WGS sequence"/>
</dbReference>
<dbReference type="SUPFAM" id="SSF49723">
    <property type="entry name" value="Lipase/lipooxygenase domain (PLAT/LH2 domain)"/>
    <property type="match status" value="1"/>
</dbReference>
<keyword evidence="1" id="KW-0732">Signal</keyword>
<dbReference type="OrthoDB" id="817978at2759"/>
<feature type="chain" id="PRO_5029492315" evidence="1">
    <location>
        <begin position="21"/>
        <end position="189"/>
    </location>
</feature>
<comment type="caution">
    <text evidence="2">The sequence shown here is derived from an EMBL/GenBank/DDBJ whole genome shotgun (WGS) entry which is preliminary data.</text>
</comment>
<dbReference type="InterPro" id="IPR036392">
    <property type="entry name" value="PLAT/LH2_dom_sf"/>
</dbReference>
<evidence type="ECO:0000313" key="3">
    <source>
        <dbReference type="Proteomes" id="UP000554482"/>
    </source>
</evidence>
<dbReference type="PANTHER" id="PTHR31718">
    <property type="entry name" value="PLAT DOMAIN-CONTAINING PROTEIN"/>
    <property type="match status" value="1"/>
</dbReference>
<dbReference type="InterPro" id="IPR010417">
    <property type="entry name" value="Embryo-specific_ATS3"/>
</dbReference>